<dbReference type="InterPro" id="IPR023578">
    <property type="entry name" value="Ras_GEF_dom_sf"/>
</dbReference>
<evidence type="ECO:0000256" key="3">
    <source>
        <dbReference type="PROSITE-ProRule" id="PRU00191"/>
    </source>
</evidence>
<dbReference type="InterPro" id="IPR001895">
    <property type="entry name" value="RASGEF_cat_dom"/>
</dbReference>
<dbReference type="FunFam" id="1.10.840.10:FF:000007">
    <property type="entry name" value="SH2 domain containing 3C (Predicted)"/>
    <property type="match status" value="1"/>
</dbReference>
<gene>
    <name evidence="7" type="primary">bcar3</name>
</gene>
<dbReference type="FunFam" id="3.30.505.10:FF:000013">
    <property type="entry name" value="SH2 domain-containing protein 3C isoform X1"/>
    <property type="match status" value="1"/>
</dbReference>
<dbReference type="Pfam" id="PF00617">
    <property type="entry name" value="RasGEF"/>
    <property type="match status" value="1"/>
</dbReference>
<evidence type="ECO:0000256" key="2">
    <source>
        <dbReference type="PROSITE-ProRule" id="PRU00168"/>
    </source>
</evidence>
<dbReference type="PROSITE" id="PS50009">
    <property type="entry name" value="RASGEF_CAT"/>
    <property type="match status" value="1"/>
</dbReference>
<evidence type="ECO:0000313" key="7">
    <source>
        <dbReference type="Ensembl" id="ENSSMAP00000031209.2"/>
    </source>
</evidence>
<dbReference type="SUPFAM" id="SSF55550">
    <property type="entry name" value="SH2 domain"/>
    <property type="match status" value="1"/>
</dbReference>
<dbReference type="InterPro" id="IPR051853">
    <property type="entry name" value="SH2-Ras-GEF_adapter"/>
</dbReference>
<dbReference type="AlphaFoldDB" id="A0A8D3BAP9"/>
<dbReference type="SMART" id="SM00147">
    <property type="entry name" value="RasGEF"/>
    <property type="match status" value="1"/>
</dbReference>
<protein>
    <recommendedName>
        <fullName evidence="9">Breast cancer anti-estrogen resistance protein 3</fullName>
    </recommendedName>
</protein>
<dbReference type="SUPFAM" id="SSF48366">
    <property type="entry name" value="Ras GEF"/>
    <property type="match status" value="1"/>
</dbReference>
<feature type="compositionally biased region" description="Low complexity" evidence="4">
    <location>
        <begin position="315"/>
        <end position="333"/>
    </location>
</feature>
<organism evidence="7 8">
    <name type="scientific">Scophthalmus maximus</name>
    <name type="common">Turbot</name>
    <name type="synonym">Psetta maxima</name>
    <dbReference type="NCBI Taxonomy" id="52904"/>
    <lineage>
        <taxon>Eukaryota</taxon>
        <taxon>Metazoa</taxon>
        <taxon>Chordata</taxon>
        <taxon>Craniata</taxon>
        <taxon>Vertebrata</taxon>
        <taxon>Euteleostomi</taxon>
        <taxon>Actinopterygii</taxon>
        <taxon>Neopterygii</taxon>
        <taxon>Teleostei</taxon>
        <taxon>Neoteleostei</taxon>
        <taxon>Acanthomorphata</taxon>
        <taxon>Carangaria</taxon>
        <taxon>Pleuronectiformes</taxon>
        <taxon>Pleuronectoidei</taxon>
        <taxon>Scophthalmidae</taxon>
        <taxon>Scophthalmus</taxon>
    </lineage>
</organism>
<evidence type="ECO:0000256" key="1">
    <source>
        <dbReference type="ARBA" id="ARBA00022999"/>
    </source>
</evidence>
<name>A0A8D3BAP9_SCOMX</name>
<dbReference type="Gene3D" id="1.10.840.10">
    <property type="entry name" value="Ras guanine-nucleotide exchange factors catalytic domain"/>
    <property type="match status" value="1"/>
</dbReference>
<evidence type="ECO:0000256" key="4">
    <source>
        <dbReference type="SAM" id="MobiDB-lite"/>
    </source>
</evidence>
<evidence type="ECO:0000259" key="5">
    <source>
        <dbReference type="PROSITE" id="PS50001"/>
    </source>
</evidence>
<dbReference type="InterPro" id="IPR036964">
    <property type="entry name" value="RASGEF_cat_dom_sf"/>
</dbReference>
<dbReference type="PANTHER" id="PTHR14247">
    <property type="entry name" value="BREAST CANCER ANTI-ESTROGEN RESISTANCE PROTEIN 3 HOMOLOG-LIKE PROTEIN"/>
    <property type="match status" value="1"/>
</dbReference>
<dbReference type="Ensembl" id="ENSSMAT00000031597.2">
    <property type="protein sequence ID" value="ENSSMAP00000031209.2"/>
    <property type="gene ID" value="ENSSMAG00000019102.2"/>
</dbReference>
<feature type="compositionally biased region" description="Basic and acidic residues" evidence="4">
    <location>
        <begin position="429"/>
        <end position="450"/>
    </location>
</feature>
<dbReference type="GO" id="GO:0007264">
    <property type="term" value="P:small GTPase-mediated signal transduction"/>
    <property type="evidence" value="ECO:0007669"/>
    <property type="project" value="InterPro"/>
</dbReference>
<dbReference type="Proteomes" id="UP000694558">
    <property type="component" value="Chromosome 12"/>
</dbReference>
<dbReference type="Pfam" id="PF00017">
    <property type="entry name" value="SH2"/>
    <property type="match status" value="1"/>
</dbReference>
<dbReference type="InterPro" id="IPR036860">
    <property type="entry name" value="SH2_dom_sf"/>
</dbReference>
<dbReference type="SMART" id="SM00252">
    <property type="entry name" value="SH2"/>
    <property type="match status" value="1"/>
</dbReference>
<keyword evidence="2" id="KW-0344">Guanine-nucleotide releasing factor</keyword>
<dbReference type="InterPro" id="IPR000980">
    <property type="entry name" value="SH2"/>
</dbReference>
<accession>A0A8D3BAP9</accession>
<feature type="compositionally biased region" description="Low complexity" evidence="4">
    <location>
        <begin position="386"/>
        <end position="411"/>
    </location>
</feature>
<feature type="domain" description="Ras-GEF" evidence="6">
    <location>
        <begin position="530"/>
        <end position="797"/>
    </location>
</feature>
<reference evidence="7" key="2">
    <citation type="submission" date="2025-08" db="UniProtKB">
        <authorList>
            <consortium name="Ensembl"/>
        </authorList>
    </citation>
    <scope>IDENTIFICATION</scope>
</reference>
<sequence>MMAEGRFASLPRSLHAHHRALDGDLPAAAYHPISIHGTLPRRKRGGNNLPSVGGNTALAPGHAHPPLTSPLVQNIIDDFYGYREPAAGLDATVDYVKFSRDQFILDCPSEKHRRELEEELKMNCEEPRSHAWYHGAIPRQVAENLVQRDGDFLIRDSLSIPGSYVLTCQWRNAAQHFKINKKVRNAPRCHPIIRLHVGRRPSRRAIIFQPVNRGLPLRCLEEKYGLSSTHRDALMAQERRSQKRLSLNITNGHAAHDGAHAAHDGTRCHDNGMSRGNQLRPKDRCGSQPASLNQAQERRRPLKAHQSESFLPLGSKSQQQQPPDPLLSSPKSPVFRTGSEPLLSPSFPRRSAEPPAGQAIRGSDSQLCPRPPPKPSKVPLARLPRSPCLQPLAPAPCASSHHTASSSPSPADLRCCSPPQWEETSPVRLRREGERDGEEAGGRRGLDRSSYHHAIAALENTSEEEEEDARREEDERRRRARGRSGFQRPLVETESMFRPAEFGSRLLPPENKPLEMAVLKRAKELLLGHDHHSIARHLLVADCQVARILGVTPGLKGQMGVSSGLELVTLPHGRQLRLDLMERHHTMAIGVAVDILGCTGSVEERASTLNRIILVAVELKDTVGDLFALTALMKALDLPQISRLEETWTTLRRNYTQTAISYEKTLKPFYKNLYEGTASPPAVVCVPLLLPLLTLMERPSVAPEGAELWETSDQGCDIMLRHLEAARDVAHNAQRFTANAQAVVQGFQTDDDLLEVFKTDFHLRLLWGSRGASVNQSDRFSKFNLILTALSRKLEPPPPKTQTLI</sequence>
<feature type="domain" description="SH2" evidence="5">
    <location>
        <begin position="132"/>
        <end position="181"/>
    </location>
</feature>
<dbReference type="GO" id="GO:0005085">
    <property type="term" value="F:guanyl-nucleotide exchange factor activity"/>
    <property type="evidence" value="ECO:0007669"/>
    <property type="project" value="UniProtKB-KW"/>
</dbReference>
<feature type="region of interest" description="Disordered" evidence="4">
    <location>
        <begin position="37"/>
        <end position="64"/>
    </location>
</feature>
<reference evidence="7" key="1">
    <citation type="submission" date="2023-05" db="EMBL/GenBank/DDBJ databases">
        <title>High-quality long-read genome of Scophthalmus maximus.</title>
        <authorList>
            <person name="Lien S."/>
            <person name="Martinez P."/>
        </authorList>
    </citation>
    <scope>NUCLEOTIDE SEQUENCE [LARGE SCALE GENOMIC DNA]</scope>
</reference>
<dbReference type="PANTHER" id="PTHR14247:SF10">
    <property type="entry name" value="BREAST CANCER ANTI-ESTROGEN RESISTANCE PROTEIN 3"/>
    <property type="match status" value="1"/>
</dbReference>
<evidence type="ECO:0000313" key="8">
    <source>
        <dbReference type="Proteomes" id="UP000694558"/>
    </source>
</evidence>
<feature type="region of interest" description="Disordered" evidence="4">
    <location>
        <begin position="254"/>
        <end position="492"/>
    </location>
</feature>
<evidence type="ECO:0008006" key="9">
    <source>
        <dbReference type="Google" id="ProtNLM"/>
    </source>
</evidence>
<dbReference type="Gene3D" id="3.30.505.10">
    <property type="entry name" value="SH2 domain"/>
    <property type="match status" value="1"/>
</dbReference>
<dbReference type="GeneTree" id="ENSGT00940000154130"/>
<dbReference type="PROSITE" id="PS50001">
    <property type="entry name" value="SH2"/>
    <property type="match status" value="1"/>
</dbReference>
<evidence type="ECO:0000259" key="6">
    <source>
        <dbReference type="PROSITE" id="PS50009"/>
    </source>
</evidence>
<proteinExistence type="predicted"/>
<feature type="compositionally biased region" description="Basic and acidic residues" evidence="4">
    <location>
        <begin position="468"/>
        <end position="477"/>
    </location>
</feature>
<feature type="compositionally biased region" description="Basic and acidic residues" evidence="4">
    <location>
        <begin position="254"/>
        <end position="272"/>
    </location>
</feature>
<keyword evidence="1 3" id="KW-0727">SH2 domain</keyword>